<comment type="caution">
    <text evidence="1">The sequence shown here is derived from an EMBL/GenBank/DDBJ whole genome shotgun (WGS) entry which is preliminary data.</text>
</comment>
<dbReference type="Proteomes" id="UP000266287">
    <property type="component" value="Unassembled WGS sequence"/>
</dbReference>
<reference evidence="1 2" key="1">
    <citation type="submission" date="2018-08" db="EMBL/GenBank/DDBJ databases">
        <title>Draft genome of candidate division NPL-UPA2 bacterium Unc8 that adapted to ultra-basic serpentinizing groundwater.</title>
        <authorList>
            <person name="Ishii S."/>
            <person name="Suzuki S."/>
            <person name="Nealson K.H."/>
        </authorList>
    </citation>
    <scope>NUCLEOTIDE SEQUENCE [LARGE SCALE GENOMIC DNA]</scope>
    <source>
        <strain evidence="1">Unc8</strain>
    </source>
</reference>
<protein>
    <submittedName>
        <fullName evidence="1">Nucleotide exchange factor GrpE</fullName>
    </submittedName>
</protein>
<evidence type="ECO:0000313" key="1">
    <source>
        <dbReference type="EMBL" id="RII00050.1"/>
    </source>
</evidence>
<sequence length="192" mass="23036">MRGIKAMAVGEENKKKKALAKRKRVAYGQKNNKLLLEIKKYIEQKIMYDNAKENAFNRLYQEMNRYKLMDAELDRHIEPLLRNIVSFYDSIMKFRDAERDAGRNDIVEKFDYLIDELLEIMYRVDMTPIEGEATEEHPVRFNAQTQRAIKVDFTDKKEEDYLVEAEKRKGFLWKGKVFRPEEVIIKRYRKAK</sequence>
<accession>A0A399FXB8</accession>
<evidence type="ECO:0000313" key="2">
    <source>
        <dbReference type="Proteomes" id="UP000266287"/>
    </source>
</evidence>
<name>A0A399FXB8_UNCN2</name>
<dbReference type="EMBL" id="NDHY01000008">
    <property type="protein sequence ID" value="RII00050.1"/>
    <property type="molecule type" value="Genomic_DNA"/>
</dbReference>
<organism evidence="1 2">
    <name type="scientific">candidate division NPL-UPA2 bacterium Unc8</name>
    <dbReference type="NCBI Taxonomy" id="1980939"/>
    <lineage>
        <taxon>Bacteria</taxon>
    </lineage>
</organism>
<proteinExistence type="predicted"/>
<dbReference type="AlphaFoldDB" id="A0A399FXB8"/>
<gene>
    <name evidence="1" type="primary">grpE</name>
    <name evidence="1" type="ORF">B9J77_03835</name>
</gene>